<dbReference type="Proteomes" id="UP001307889">
    <property type="component" value="Chromosome 11"/>
</dbReference>
<evidence type="ECO:0000256" key="7">
    <source>
        <dbReference type="ARBA" id="ARBA00023170"/>
    </source>
</evidence>
<dbReference type="Gene3D" id="1.20.1070.10">
    <property type="entry name" value="Rhodopsin 7-helix transmembrane proteins"/>
    <property type="match status" value="1"/>
</dbReference>
<dbReference type="InterPro" id="IPR017452">
    <property type="entry name" value="GPCR_Rhodpsn_7TM"/>
</dbReference>
<dbReference type="InterPro" id="IPR000276">
    <property type="entry name" value="GPCR_Rhodpsn"/>
</dbReference>
<sequence>MKKTQAFLSVFSKPDFQYESAIPALVQIHPLRRLLGKLVENPRRTRSVLLEPPSRMDATPSTCWSCYNDTDINSFYFYETEQFAILWLLFILIVFGNSAVLAALQCGKKPKSRMNFFIMQLAVADLCVGVLSVLTDIVWRSTVAWNAGNTACKVIRFSQAVVTFSSTYVLVALSIDRYYAIKYPMNFSGSWRRAKMLVVIAWSLSVVLSVPVGFLYQEKLIQGRPQCWIEFRQPWQWQLYMTLVAMALFVLPAIIITICYAIIVFTIWAKGRQYTQKATNNDETRRASSRGIIPQAKVKTVKMTFIIVLVFVLCWSPYIVFDLLQVYGHIPRTQTNIAVASLIQSLAPLNSAANPLIYCLFSSQKNR</sequence>
<keyword evidence="4 10" id="KW-1133">Transmembrane helix</keyword>
<gene>
    <name evidence="12" type="ORF">NTJ_13080</name>
</gene>
<evidence type="ECO:0000256" key="2">
    <source>
        <dbReference type="ARBA" id="ARBA00022475"/>
    </source>
</evidence>
<evidence type="ECO:0000313" key="13">
    <source>
        <dbReference type="Proteomes" id="UP001307889"/>
    </source>
</evidence>
<evidence type="ECO:0000313" key="12">
    <source>
        <dbReference type="EMBL" id="BET00264.1"/>
    </source>
</evidence>
<evidence type="ECO:0000256" key="6">
    <source>
        <dbReference type="ARBA" id="ARBA00023136"/>
    </source>
</evidence>
<dbReference type="PROSITE" id="PS00237">
    <property type="entry name" value="G_PROTEIN_RECEP_F1_1"/>
    <property type="match status" value="1"/>
</dbReference>
<dbReference type="PROSITE" id="PS50262">
    <property type="entry name" value="G_PROTEIN_RECEP_F1_2"/>
    <property type="match status" value="1"/>
</dbReference>
<feature type="transmembrane region" description="Helical" evidence="10">
    <location>
        <begin position="341"/>
        <end position="361"/>
    </location>
</feature>
<keyword evidence="5 10" id="KW-0297">G-protein coupled receptor</keyword>
<keyword evidence="2" id="KW-1003">Cell membrane</keyword>
<evidence type="ECO:0000259" key="11">
    <source>
        <dbReference type="PROSITE" id="PS50262"/>
    </source>
</evidence>
<dbReference type="EMBL" id="AP028919">
    <property type="protein sequence ID" value="BET00264.1"/>
    <property type="molecule type" value="Genomic_DNA"/>
</dbReference>
<keyword evidence="6 10" id="KW-0472">Membrane</keyword>
<feature type="transmembrane region" description="Helical" evidence="10">
    <location>
        <begin position="116"/>
        <end position="134"/>
    </location>
</feature>
<keyword evidence="8 10" id="KW-0325">Glycoprotein</keyword>
<keyword evidence="13" id="KW-1185">Reference proteome</keyword>
<dbReference type="PANTHER" id="PTHR24224">
    <property type="entry name" value="CARDIOACCELERATORY PEPTIDE RECEPTOR-RELATED"/>
    <property type="match status" value="1"/>
</dbReference>
<dbReference type="PANTHER" id="PTHR24224:SF6">
    <property type="entry name" value="CARDIOACCELERATORY PEPTIDE RECEPTOR-RELATED"/>
    <property type="match status" value="1"/>
</dbReference>
<feature type="transmembrane region" description="Helical" evidence="10">
    <location>
        <begin position="84"/>
        <end position="104"/>
    </location>
</feature>
<feature type="transmembrane region" description="Helical" evidence="10">
    <location>
        <begin position="196"/>
        <end position="217"/>
    </location>
</feature>
<feature type="transmembrane region" description="Helical" evidence="10">
    <location>
        <begin position="303"/>
        <end position="321"/>
    </location>
</feature>
<dbReference type="InterPro" id="IPR052665">
    <property type="entry name" value="Neuropeptide-GPCR"/>
</dbReference>
<comment type="similarity">
    <text evidence="10">Belongs to the G-protein coupled receptor 1 family. Vasopressin/oxytocin receptor subfamily.</text>
</comment>
<comment type="subcellular location">
    <subcellularLocation>
        <location evidence="1 10">Cell membrane</location>
        <topology evidence="1 10">Multi-pass membrane protein</topology>
    </subcellularLocation>
</comment>
<accession>A0ABN7B7K5</accession>
<organism evidence="12 13">
    <name type="scientific">Nesidiocoris tenuis</name>
    <dbReference type="NCBI Taxonomy" id="355587"/>
    <lineage>
        <taxon>Eukaryota</taxon>
        <taxon>Metazoa</taxon>
        <taxon>Ecdysozoa</taxon>
        <taxon>Arthropoda</taxon>
        <taxon>Hexapoda</taxon>
        <taxon>Insecta</taxon>
        <taxon>Pterygota</taxon>
        <taxon>Neoptera</taxon>
        <taxon>Paraneoptera</taxon>
        <taxon>Hemiptera</taxon>
        <taxon>Heteroptera</taxon>
        <taxon>Panheteroptera</taxon>
        <taxon>Cimicomorpha</taxon>
        <taxon>Miridae</taxon>
        <taxon>Dicyphina</taxon>
        <taxon>Nesidiocoris</taxon>
    </lineage>
</organism>
<evidence type="ECO:0000256" key="5">
    <source>
        <dbReference type="ARBA" id="ARBA00023040"/>
    </source>
</evidence>
<keyword evidence="9 10" id="KW-0807">Transducer</keyword>
<evidence type="ECO:0000256" key="8">
    <source>
        <dbReference type="ARBA" id="ARBA00023180"/>
    </source>
</evidence>
<evidence type="ECO:0000256" key="9">
    <source>
        <dbReference type="ARBA" id="ARBA00023224"/>
    </source>
</evidence>
<keyword evidence="7 10" id="KW-0675">Receptor</keyword>
<dbReference type="SUPFAM" id="SSF81321">
    <property type="entry name" value="Family A G protein-coupled receptor-like"/>
    <property type="match status" value="1"/>
</dbReference>
<evidence type="ECO:0000256" key="1">
    <source>
        <dbReference type="ARBA" id="ARBA00004651"/>
    </source>
</evidence>
<name>A0ABN7B7K5_9HEMI</name>
<feature type="transmembrane region" description="Helical" evidence="10">
    <location>
        <begin position="154"/>
        <end position="175"/>
    </location>
</feature>
<dbReference type="Pfam" id="PF00001">
    <property type="entry name" value="7tm_1"/>
    <property type="match status" value="1"/>
</dbReference>
<dbReference type="PRINTS" id="PR00896">
    <property type="entry name" value="VASOPRESSINR"/>
</dbReference>
<evidence type="ECO:0000256" key="3">
    <source>
        <dbReference type="ARBA" id="ARBA00022692"/>
    </source>
</evidence>
<proteinExistence type="inferred from homology"/>
<evidence type="ECO:0000256" key="4">
    <source>
        <dbReference type="ARBA" id="ARBA00022989"/>
    </source>
</evidence>
<dbReference type="InterPro" id="IPR001817">
    <property type="entry name" value="Vasoprsn_rcpt"/>
</dbReference>
<evidence type="ECO:0000256" key="10">
    <source>
        <dbReference type="RuleBase" id="RU046427"/>
    </source>
</evidence>
<keyword evidence="3 10" id="KW-0812">Transmembrane</keyword>
<feature type="domain" description="G-protein coupled receptors family 1 profile" evidence="11">
    <location>
        <begin position="96"/>
        <end position="358"/>
    </location>
</feature>
<dbReference type="PRINTS" id="PR00237">
    <property type="entry name" value="GPCRRHODOPSN"/>
</dbReference>
<reference evidence="12 13" key="1">
    <citation type="submission" date="2023-09" db="EMBL/GenBank/DDBJ databases">
        <title>Nesidiocoris tenuis whole genome shotgun sequence.</title>
        <authorList>
            <person name="Shibata T."/>
            <person name="Shimoda M."/>
            <person name="Kobayashi T."/>
            <person name="Uehara T."/>
        </authorList>
    </citation>
    <scope>NUCLEOTIDE SEQUENCE [LARGE SCALE GENOMIC DNA]</scope>
    <source>
        <strain evidence="12 13">Japan</strain>
    </source>
</reference>
<feature type="transmembrane region" description="Helical" evidence="10">
    <location>
        <begin position="237"/>
        <end position="268"/>
    </location>
</feature>
<protein>
    <submittedName>
        <fullName evidence="12">Receptor</fullName>
    </submittedName>
</protein>